<feature type="chain" id="PRO_5004820343" description="RxLR effector protein" evidence="1">
    <location>
        <begin position="21"/>
        <end position="46"/>
    </location>
</feature>
<name>W2M4C9_PHYNI</name>
<sequence length="46" mass="5019">MSPLAALLVLLCATLQTASSIDVPVDTNFEFTGLHSDFAQQYYVLN</sequence>
<dbReference type="EMBL" id="KI677131">
    <property type="protein sequence ID" value="ETM03691.1"/>
    <property type="molecule type" value="Genomic_DNA"/>
</dbReference>
<keyword evidence="1" id="KW-0732">Signal</keyword>
<proteinExistence type="predicted"/>
<evidence type="ECO:0008006" key="3">
    <source>
        <dbReference type="Google" id="ProtNLM"/>
    </source>
</evidence>
<evidence type="ECO:0000256" key="1">
    <source>
        <dbReference type="SAM" id="SignalP"/>
    </source>
</evidence>
<protein>
    <recommendedName>
        <fullName evidence="3">RxLR effector protein</fullName>
    </recommendedName>
</protein>
<feature type="non-terminal residue" evidence="2">
    <location>
        <position position="46"/>
    </location>
</feature>
<dbReference type="Proteomes" id="UP000054423">
    <property type="component" value="Unassembled WGS sequence"/>
</dbReference>
<accession>W2M4C9</accession>
<dbReference type="AlphaFoldDB" id="W2M4C9"/>
<organism evidence="2">
    <name type="scientific">Phytophthora nicotianae</name>
    <name type="common">Potato buckeye rot agent</name>
    <name type="synonym">Phytophthora parasitica</name>
    <dbReference type="NCBI Taxonomy" id="4792"/>
    <lineage>
        <taxon>Eukaryota</taxon>
        <taxon>Sar</taxon>
        <taxon>Stramenopiles</taxon>
        <taxon>Oomycota</taxon>
        <taxon>Peronosporomycetes</taxon>
        <taxon>Peronosporales</taxon>
        <taxon>Peronosporaceae</taxon>
        <taxon>Phytophthora</taxon>
    </lineage>
</organism>
<evidence type="ECO:0000313" key="2">
    <source>
        <dbReference type="EMBL" id="ETM03691.1"/>
    </source>
</evidence>
<reference evidence="2" key="1">
    <citation type="submission" date="2013-11" db="EMBL/GenBank/DDBJ databases">
        <title>The Genome Sequence of Phytophthora parasitica CHvinca01.</title>
        <authorList>
            <consortium name="The Broad Institute Genomics Platform"/>
            <person name="Russ C."/>
            <person name="Tyler B."/>
            <person name="Panabieres F."/>
            <person name="Shan W."/>
            <person name="Tripathy S."/>
            <person name="Grunwald N."/>
            <person name="Machado M."/>
            <person name="Johnson C.S."/>
            <person name="Arredondo F."/>
            <person name="Hong C."/>
            <person name="Coffey M."/>
            <person name="Young S.K."/>
            <person name="Zeng Q."/>
            <person name="Gargeya S."/>
            <person name="Fitzgerald M."/>
            <person name="Abouelleil A."/>
            <person name="Alvarado L."/>
            <person name="Chapman S.B."/>
            <person name="Gainer-Dewar J."/>
            <person name="Goldberg J."/>
            <person name="Griggs A."/>
            <person name="Gujja S."/>
            <person name="Hansen M."/>
            <person name="Howarth C."/>
            <person name="Imamovic A."/>
            <person name="Ireland A."/>
            <person name="Larimer J."/>
            <person name="McCowan C."/>
            <person name="Murphy C."/>
            <person name="Pearson M."/>
            <person name="Poon T.W."/>
            <person name="Priest M."/>
            <person name="Roberts A."/>
            <person name="Saif S."/>
            <person name="Shea T."/>
            <person name="Sykes S."/>
            <person name="Wortman J."/>
            <person name="Nusbaum C."/>
            <person name="Birren B."/>
        </authorList>
    </citation>
    <scope>NUCLEOTIDE SEQUENCE [LARGE SCALE GENOMIC DNA]</scope>
    <source>
        <strain evidence="2">CHvinca01</strain>
    </source>
</reference>
<gene>
    <name evidence="2" type="ORF">L917_00121</name>
</gene>
<feature type="signal peptide" evidence="1">
    <location>
        <begin position="1"/>
        <end position="20"/>
    </location>
</feature>